<dbReference type="SUPFAM" id="SSF50037">
    <property type="entry name" value="C-terminal domain of transcriptional repressors"/>
    <property type="match status" value="1"/>
</dbReference>
<dbReference type="NCBIfam" id="TIGR00121">
    <property type="entry name" value="birA_ligase"/>
    <property type="match status" value="1"/>
</dbReference>
<dbReference type="Pfam" id="PF02237">
    <property type="entry name" value="BPL_C"/>
    <property type="match status" value="1"/>
</dbReference>
<dbReference type="FunFam" id="3.30.930.10:FF:000050">
    <property type="entry name" value="Bifunctional ligase/repressor BirA"/>
    <property type="match status" value="1"/>
</dbReference>
<dbReference type="Gene3D" id="3.30.930.10">
    <property type="entry name" value="Bira Bifunctional Protein, Domain 2"/>
    <property type="match status" value="1"/>
</dbReference>
<evidence type="ECO:0000313" key="9">
    <source>
        <dbReference type="Proteomes" id="UP000005012"/>
    </source>
</evidence>
<dbReference type="InterPro" id="IPR013196">
    <property type="entry name" value="HTH_11"/>
</dbReference>
<dbReference type="InterPro" id="IPR003142">
    <property type="entry name" value="BPL_C"/>
</dbReference>
<proteinExistence type="inferred from homology"/>
<dbReference type="SUPFAM" id="SSF55681">
    <property type="entry name" value="Class II aaRS and biotin synthetases"/>
    <property type="match status" value="1"/>
</dbReference>
<dbReference type="EC" id="6.3.4.15" evidence="6"/>
<dbReference type="HOGENOM" id="CLU_051096_4_0_6"/>
<evidence type="ECO:0000259" key="7">
    <source>
        <dbReference type="PROSITE" id="PS51733"/>
    </source>
</evidence>
<dbReference type="Proteomes" id="UP000005012">
    <property type="component" value="Chromosome"/>
</dbReference>
<dbReference type="CDD" id="cd16442">
    <property type="entry name" value="BPL"/>
    <property type="match status" value="1"/>
</dbReference>
<protein>
    <recommendedName>
        <fullName evidence="6">Bifunctional ligase/repressor BirA</fullName>
    </recommendedName>
    <alternativeName>
        <fullName evidence="6">Biotin operon repressor</fullName>
    </alternativeName>
    <alternativeName>
        <fullName evidence="6">Biotin--[acetyl-CoA-carboxylase] ligase</fullName>
        <ecNumber evidence="6">6.3.4.15</ecNumber>
    </alternativeName>
    <alternativeName>
        <fullName evidence="6">Biotin--protein ligase</fullName>
    </alternativeName>
    <alternativeName>
        <fullName evidence="6">Biotin-[acetyl-CoA carboxylase] synthetase</fullName>
    </alternativeName>
</protein>
<dbReference type="InterPro" id="IPR008988">
    <property type="entry name" value="Transcriptional_repressor_C"/>
</dbReference>
<accession>A0A140NQ84</accession>
<keyword evidence="4 6" id="KW-0092">Biotin</keyword>
<feature type="binding site" evidence="6">
    <location>
        <position position="183"/>
    </location>
    <ligand>
        <name>biotin</name>
        <dbReference type="ChEBI" id="CHEBI:57586"/>
    </ligand>
</feature>
<dbReference type="PROSITE" id="PS51733">
    <property type="entry name" value="BPL_LPL_CATALYTIC"/>
    <property type="match status" value="1"/>
</dbReference>
<dbReference type="AlphaFoldDB" id="A0A140NQ84"/>
<feature type="binding site" evidence="6">
    <location>
        <position position="112"/>
    </location>
    <ligand>
        <name>biotin</name>
        <dbReference type="ChEBI" id="CHEBI:57586"/>
    </ligand>
</feature>
<feature type="binding site" evidence="6">
    <location>
        <begin position="89"/>
        <end position="91"/>
    </location>
    <ligand>
        <name>biotin</name>
        <dbReference type="ChEBI" id="CHEBI:57586"/>
    </ligand>
</feature>
<evidence type="ECO:0000256" key="5">
    <source>
        <dbReference type="ARBA" id="ARBA00047846"/>
    </source>
</evidence>
<dbReference type="KEGG" id="psi:S70_11310"/>
<comment type="similarity">
    <text evidence="6">Belongs to the biotin--protein ligase family.</text>
</comment>
<dbReference type="Pfam" id="PF03099">
    <property type="entry name" value="BPL_LplA_LipB"/>
    <property type="match status" value="1"/>
</dbReference>
<feature type="DNA-binding region" description="H-T-H motif" evidence="6">
    <location>
        <begin position="22"/>
        <end position="41"/>
    </location>
</feature>
<keyword evidence="3 6" id="KW-0067">ATP-binding</keyword>
<keyword evidence="6" id="KW-0805">Transcription regulation</keyword>
<dbReference type="EMBL" id="CP003488">
    <property type="protein sequence ID" value="AFH94112.1"/>
    <property type="molecule type" value="Genomic_DNA"/>
</dbReference>
<dbReference type="Gene3D" id="2.30.30.100">
    <property type="match status" value="1"/>
</dbReference>
<feature type="binding site" evidence="6">
    <location>
        <begin position="116"/>
        <end position="118"/>
    </location>
    <ligand>
        <name>biotin</name>
        <dbReference type="ChEBI" id="CHEBI:57586"/>
    </ligand>
</feature>
<keyword evidence="6" id="KW-0238">DNA-binding</keyword>
<dbReference type="InterPro" id="IPR045864">
    <property type="entry name" value="aa-tRNA-synth_II/BPL/LPL"/>
</dbReference>
<dbReference type="PANTHER" id="PTHR12835:SF5">
    <property type="entry name" value="BIOTIN--PROTEIN LIGASE"/>
    <property type="match status" value="1"/>
</dbReference>
<dbReference type="InterPro" id="IPR030855">
    <property type="entry name" value="Bifunct_BirA"/>
</dbReference>
<evidence type="ECO:0000313" key="8">
    <source>
        <dbReference type="EMBL" id="AFH94112.1"/>
    </source>
</evidence>
<keyword evidence="6" id="KW-0804">Transcription</keyword>
<dbReference type="OrthoDB" id="9807064at2"/>
<dbReference type="HAMAP" id="MF_00978">
    <property type="entry name" value="Bifunct_BirA"/>
    <property type="match status" value="1"/>
</dbReference>
<dbReference type="Gene3D" id="1.10.10.10">
    <property type="entry name" value="Winged helix-like DNA-binding domain superfamily/Winged helix DNA-binding domain"/>
    <property type="match status" value="1"/>
</dbReference>
<dbReference type="GeneID" id="93521152"/>
<reference evidence="9" key="2">
    <citation type="submission" date="2012-04" db="EMBL/GenBank/DDBJ databases">
        <title>Complete genome sequence of Providencia stuartii clinical isolate MRSN 2154.</title>
        <authorList>
            <person name="Clifford R.J."/>
            <person name="Hang J."/>
            <person name="Riley M.C."/>
            <person name="Onmus-Leone F."/>
            <person name="Kuschner R.A."/>
            <person name="Lesho E.P."/>
            <person name="Waterman P.E."/>
        </authorList>
    </citation>
    <scope>NUCLEOTIDE SEQUENCE [LARGE SCALE GENOMIC DNA]</scope>
    <source>
        <strain evidence="9">MRSN 2154</strain>
    </source>
</reference>
<keyword evidence="6" id="KW-0678">Repressor</keyword>
<dbReference type="RefSeq" id="WP_004923065.1">
    <property type="nucleotide sequence ID" value="NC_017731.1"/>
</dbReference>
<dbReference type="PANTHER" id="PTHR12835">
    <property type="entry name" value="BIOTIN PROTEIN LIGASE"/>
    <property type="match status" value="1"/>
</dbReference>
<reference evidence="8 9" key="1">
    <citation type="journal article" date="2012" name="J. Bacteriol.">
        <title>Complete Genome Sequence of Providencia stuartii Clinical Isolate MRSN 2154.</title>
        <authorList>
            <person name="Clifford R.J."/>
            <person name="Hang J."/>
            <person name="Riley M.C."/>
            <person name="Onmus-Leone F."/>
            <person name="Kuschner R.A."/>
            <person name="Lesho E.P."/>
            <person name="Waterman P.E."/>
        </authorList>
    </citation>
    <scope>NUCLEOTIDE SEQUENCE [LARGE SCALE GENOMIC DNA]</scope>
    <source>
        <strain evidence="8 9">MRSN 2154</strain>
    </source>
</reference>
<dbReference type="PATRIC" id="fig|1157951.4.peg.2275"/>
<feature type="domain" description="BPL/LPL catalytic" evidence="7">
    <location>
        <begin position="66"/>
        <end position="257"/>
    </location>
</feature>
<evidence type="ECO:0000256" key="1">
    <source>
        <dbReference type="ARBA" id="ARBA00022598"/>
    </source>
</evidence>
<dbReference type="InterPro" id="IPR036388">
    <property type="entry name" value="WH-like_DNA-bd_sf"/>
</dbReference>
<gene>
    <name evidence="6" type="primary">birA</name>
    <name evidence="8" type="ordered locus">S70_11310</name>
</gene>
<dbReference type="InterPro" id="IPR004143">
    <property type="entry name" value="BPL_LPL_catalytic"/>
</dbReference>
<dbReference type="SUPFAM" id="SSF46785">
    <property type="entry name" value="Winged helix' DNA-binding domain"/>
    <property type="match status" value="1"/>
</dbReference>
<dbReference type="GO" id="GO:0005524">
    <property type="term" value="F:ATP binding"/>
    <property type="evidence" value="ECO:0007669"/>
    <property type="project" value="UniProtKB-UniRule"/>
</dbReference>
<dbReference type="Pfam" id="PF08279">
    <property type="entry name" value="HTH_11"/>
    <property type="match status" value="1"/>
</dbReference>
<dbReference type="GO" id="GO:0006355">
    <property type="term" value="P:regulation of DNA-templated transcription"/>
    <property type="evidence" value="ECO:0007669"/>
    <property type="project" value="UniProtKB-UniRule"/>
</dbReference>
<evidence type="ECO:0000256" key="3">
    <source>
        <dbReference type="ARBA" id="ARBA00022840"/>
    </source>
</evidence>
<sequence length="325" mass="35930">MKETSTPLQLIEILSDAQIHSGQQLGDTLGMTRAGINKHIKTLRSWGIEVQTIAGKGYKLPHTLNLLNGELIKQYIQGSDVIVEPVIDSTNQYMLERISSLKSGDTCLAEYQSAGRGRRGRQWISPFGCNLYLSMYWKLDQGPAAAVGLSLVVGIIIAETLNKLSRGKVKVKWPNDLYLNDKKLAGILVELTGKTGDAAHIIIGIGINIGMEKKNVDKEGTINQEWASLIDEVENIERNKLSADIINALKKALVLFEKEGLVPFLERWFELDNFLGRKVKLLIGDKIITGVEKGINQQGALLLQQDNGEIIPYIGGEISLRSNEK</sequence>
<name>A0A140NQ84_PROSM</name>
<organism evidence="8 9">
    <name type="scientific">Providencia stuartii (strain MRSN 2154)</name>
    <dbReference type="NCBI Taxonomy" id="1157951"/>
    <lineage>
        <taxon>Bacteria</taxon>
        <taxon>Pseudomonadati</taxon>
        <taxon>Pseudomonadota</taxon>
        <taxon>Gammaproteobacteria</taxon>
        <taxon>Enterobacterales</taxon>
        <taxon>Morganellaceae</taxon>
        <taxon>Providencia</taxon>
    </lineage>
</organism>
<evidence type="ECO:0000256" key="6">
    <source>
        <dbReference type="HAMAP-Rule" id="MF_00978"/>
    </source>
</evidence>
<dbReference type="InterPro" id="IPR004408">
    <property type="entry name" value="Biotin_CoA_COase_ligase"/>
</dbReference>
<keyword evidence="1 6" id="KW-0436">Ligase</keyword>
<comment type="function">
    <text evidence="6">Acts both as a biotin--[acetyl-CoA-carboxylase] ligase and a biotin-operon repressor. In the presence of ATP, BirA activates biotin to form the BirA-biotinyl-5'-adenylate (BirA-bio-5'-AMP or holoBirA) complex. HoloBirA can either transfer the biotinyl moiety to the biotin carboxyl carrier protein (BCCP) subunit of acetyl-CoA carboxylase, or bind to the biotin operator site and inhibit transcription of the operon.</text>
</comment>
<dbReference type="GO" id="GO:0003677">
    <property type="term" value="F:DNA binding"/>
    <property type="evidence" value="ECO:0007669"/>
    <property type="project" value="UniProtKB-UniRule"/>
</dbReference>
<evidence type="ECO:0000256" key="2">
    <source>
        <dbReference type="ARBA" id="ARBA00022741"/>
    </source>
</evidence>
<dbReference type="GO" id="GO:0005737">
    <property type="term" value="C:cytoplasm"/>
    <property type="evidence" value="ECO:0007669"/>
    <property type="project" value="TreeGrafter"/>
</dbReference>
<evidence type="ECO:0000256" key="4">
    <source>
        <dbReference type="ARBA" id="ARBA00023267"/>
    </source>
</evidence>
<dbReference type="NCBIfam" id="NF008847">
    <property type="entry name" value="PRK11886.1-2"/>
    <property type="match status" value="1"/>
</dbReference>
<dbReference type="GO" id="GO:0004077">
    <property type="term" value="F:biotin--[biotin carboxyl-carrier protein] ligase activity"/>
    <property type="evidence" value="ECO:0007669"/>
    <property type="project" value="UniProtKB-UniRule"/>
</dbReference>
<comment type="catalytic activity">
    <reaction evidence="5 6">
        <text>biotin + L-lysyl-[protein] + ATP = N(6)-biotinyl-L-lysyl-[protein] + AMP + diphosphate + H(+)</text>
        <dbReference type="Rhea" id="RHEA:11756"/>
        <dbReference type="Rhea" id="RHEA-COMP:9752"/>
        <dbReference type="Rhea" id="RHEA-COMP:10505"/>
        <dbReference type="ChEBI" id="CHEBI:15378"/>
        <dbReference type="ChEBI" id="CHEBI:29969"/>
        <dbReference type="ChEBI" id="CHEBI:30616"/>
        <dbReference type="ChEBI" id="CHEBI:33019"/>
        <dbReference type="ChEBI" id="CHEBI:57586"/>
        <dbReference type="ChEBI" id="CHEBI:83144"/>
        <dbReference type="ChEBI" id="CHEBI:456215"/>
        <dbReference type="EC" id="6.3.4.15"/>
    </reaction>
</comment>
<dbReference type="NCBIfam" id="NF008849">
    <property type="entry name" value="PRK11886.1-4"/>
    <property type="match status" value="1"/>
</dbReference>
<keyword evidence="2 6" id="KW-0547">Nucleotide-binding</keyword>
<dbReference type="InterPro" id="IPR036390">
    <property type="entry name" value="WH_DNA-bd_sf"/>
</dbReference>